<feature type="domain" description="Aspartate/homoserine dehydrogenase NAD-binding" evidence="15">
    <location>
        <begin position="10"/>
        <end position="128"/>
    </location>
</feature>
<dbReference type="GO" id="GO:0009088">
    <property type="term" value="P:threonine biosynthetic process"/>
    <property type="evidence" value="ECO:0007669"/>
    <property type="project" value="UniProtKB-UniPathway"/>
</dbReference>
<evidence type="ECO:0000256" key="4">
    <source>
        <dbReference type="ARBA" id="ARBA00013213"/>
    </source>
</evidence>
<dbReference type="Pfam" id="PF00742">
    <property type="entry name" value="Homoserine_dh"/>
    <property type="match status" value="1"/>
</dbReference>
<dbReference type="Proteomes" id="UP000199695">
    <property type="component" value="Unassembled WGS sequence"/>
</dbReference>
<keyword evidence="6 12" id="KW-0028">Amino-acid biosynthesis</keyword>
<accession>A0A1H8AE61</accession>
<keyword evidence="12" id="KW-0521">NADP</keyword>
<dbReference type="Gene3D" id="3.30.360.10">
    <property type="entry name" value="Dihydrodipicolinate Reductase, domain 2"/>
    <property type="match status" value="1"/>
</dbReference>
<evidence type="ECO:0000256" key="2">
    <source>
        <dbReference type="ARBA" id="ARBA00005062"/>
    </source>
</evidence>
<evidence type="ECO:0000256" key="3">
    <source>
        <dbReference type="ARBA" id="ARBA00006753"/>
    </source>
</evidence>
<dbReference type="Pfam" id="PF03447">
    <property type="entry name" value="NAD_binding_3"/>
    <property type="match status" value="1"/>
</dbReference>
<dbReference type="FunFam" id="3.30.360.10:FF:000005">
    <property type="entry name" value="Homoserine dehydrogenase"/>
    <property type="match status" value="1"/>
</dbReference>
<evidence type="ECO:0000256" key="5">
    <source>
        <dbReference type="ARBA" id="ARBA00013376"/>
    </source>
</evidence>
<dbReference type="GO" id="GO:0050661">
    <property type="term" value="F:NADP binding"/>
    <property type="evidence" value="ECO:0007669"/>
    <property type="project" value="InterPro"/>
</dbReference>
<dbReference type="InterPro" id="IPR019811">
    <property type="entry name" value="HDH_CS"/>
</dbReference>
<keyword evidence="8 12" id="KW-0560">Oxidoreductase</keyword>
<comment type="pathway">
    <text evidence="2 12">Amino-acid biosynthesis; L-methionine biosynthesis via de novo pathway; L-homoserine from L-aspartate: step 3/3.</text>
</comment>
<dbReference type="PROSITE" id="PS01042">
    <property type="entry name" value="HOMOSER_DHGENASE"/>
    <property type="match status" value="1"/>
</dbReference>
<reference evidence="16 17" key="1">
    <citation type="submission" date="2016-10" db="EMBL/GenBank/DDBJ databases">
        <authorList>
            <person name="de Groot N.N."/>
        </authorList>
    </citation>
    <scope>NUCLEOTIDE SEQUENCE [LARGE SCALE GENOMIC DNA]</scope>
    <source>
        <strain evidence="16 17">DSM 46701</strain>
    </source>
</reference>
<dbReference type="NCBIfam" id="NF004976">
    <property type="entry name" value="PRK06349.1"/>
    <property type="match status" value="1"/>
</dbReference>
<protein>
    <recommendedName>
        <fullName evidence="5 12">Homoserine dehydrogenase</fullName>
        <ecNumber evidence="4 12">1.1.1.3</ecNumber>
    </recommendedName>
</protein>
<sequence length="439" mass="47944">MEQVQVALLGLGTVGTGVWKMLVSNQDVIARRTGRFFNIQTILVRDLKKKRKVSGIEHLLTNDFEDVMKKDVQVIIEAMGGIEPARTYIKRAIEKGCHVITANKELMAVHGVELERLAGQNGVQLFYEASVGGGIPVIGTLQHFLKANRIHKISGILNGTTNYILTQMDLYHRDFSEALKDAQEKGYAEADPTADVEGHDPVRKLAILIRLVFDVHIPVEEIPCKGITDVTAAELQCARSLGYAVKLLAQAEQYGENGPISCSVHPTLLPLSHPLASVHDVYNAIHIEGDQIQDLTLVGQGAGEQPTASAVVEDLCNLERLPSAKLLPSVEPLLFSAGENSCTRFVFVQTDEPLSDRELPALKDRWEALGVSLKQWHLSVENGESRLGLLVTGWEKALEEVALSKLGAEIKRLVIRPVVTVNALSAGEEVKSEVGVVSN</sequence>
<dbReference type="InterPro" id="IPR036291">
    <property type="entry name" value="NAD(P)-bd_dom_sf"/>
</dbReference>
<evidence type="ECO:0000259" key="14">
    <source>
        <dbReference type="Pfam" id="PF00742"/>
    </source>
</evidence>
<evidence type="ECO:0000256" key="13">
    <source>
        <dbReference type="RuleBase" id="RU004171"/>
    </source>
</evidence>
<dbReference type="InterPro" id="IPR001342">
    <property type="entry name" value="HDH_cat"/>
</dbReference>
<keyword evidence="17" id="KW-1185">Reference proteome</keyword>
<evidence type="ECO:0000259" key="15">
    <source>
        <dbReference type="Pfam" id="PF03447"/>
    </source>
</evidence>
<dbReference type="InterPro" id="IPR005106">
    <property type="entry name" value="Asp/hSer_DH_NAD-bd"/>
</dbReference>
<comment type="similarity">
    <text evidence="3 13">Belongs to the homoserine dehydrogenase family.</text>
</comment>
<dbReference type="GO" id="GO:0009086">
    <property type="term" value="P:methionine biosynthetic process"/>
    <property type="evidence" value="ECO:0007669"/>
    <property type="project" value="UniProtKB-KW"/>
</dbReference>
<dbReference type="UniPathway" id="UPA00050">
    <property type="reaction ID" value="UER00063"/>
</dbReference>
<proteinExistence type="inferred from homology"/>
<dbReference type="UniPathway" id="UPA00051">
    <property type="reaction ID" value="UER00465"/>
</dbReference>
<evidence type="ECO:0000313" key="17">
    <source>
        <dbReference type="Proteomes" id="UP000199695"/>
    </source>
</evidence>
<evidence type="ECO:0000256" key="7">
    <source>
        <dbReference type="ARBA" id="ARBA00022697"/>
    </source>
</evidence>
<evidence type="ECO:0000256" key="6">
    <source>
        <dbReference type="ARBA" id="ARBA00022605"/>
    </source>
</evidence>
<dbReference type="AlphaFoldDB" id="A0A1H8AE61"/>
<evidence type="ECO:0000313" key="16">
    <source>
        <dbReference type="EMBL" id="SEM68089.1"/>
    </source>
</evidence>
<dbReference type="GO" id="GO:0004412">
    <property type="term" value="F:homoserine dehydrogenase activity"/>
    <property type="evidence" value="ECO:0007669"/>
    <property type="project" value="UniProtKB-EC"/>
</dbReference>
<dbReference type="SUPFAM" id="SSF51735">
    <property type="entry name" value="NAD(P)-binding Rossmann-fold domains"/>
    <property type="match status" value="1"/>
</dbReference>
<feature type="domain" description="Homoserine dehydrogenase catalytic" evidence="14">
    <location>
        <begin position="136"/>
        <end position="315"/>
    </location>
</feature>
<dbReference type="OrthoDB" id="9808167at2"/>
<name>A0A1H8AE61_9BACL</name>
<evidence type="ECO:0000256" key="8">
    <source>
        <dbReference type="ARBA" id="ARBA00023002"/>
    </source>
</evidence>
<dbReference type="SUPFAM" id="SSF55347">
    <property type="entry name" value="Glyceraldehyde-3-phosphate dehydrogenase-like, C-terminal domain"/>
    <property type="match status" value="1"/>
</dbReference>
<organism evidence="16 17">
    <name type="scientific">Lihuaxuella thermophila</name>
    <dbReference type="NCBI Taxonomy" id="1173111"/>
    <lineage>
        <taxon>Bacteria</taxon>
        <taxon>Bacillati</taxon>
        <taxon>Bacillota</taxon>
        <taxon>Bacilli</taxon>
        <taxon>Bacillales</taxon>
        <taxon>Thermoactinomycetaceae</taxon>
        <taxon>Lihuaxuella</taxon>
    </lineage>
</organism>
<dbReference type="EMBL" id="FOCQ01000001">
    <property type="protein sequence ID" value="SEM68089.1"/>
    <property type="molecule type" value="Genomic_DNA"/>
</dbReference>
<dbReference type="STRING" id="1173111.SAMN05444955_10157"/>
<gene>
    <name evidence="16" type="ORF">SAMN05444955_10157</name>
</gene>
<comment type="catalytic activity">
    <reaction evidence="11">
        <text>L-homoserine + NADP(+) = L-aspartate 4-semialdehyde + NADPH + H(+)</text>
        <dbReference type="Rhea" id="RHEA:15761"/>
        <dbReference type="ChEBI" id="CHEBI:15378"/>
        <dbReference type="ChEBI" id="CHEBI:57476"/>
        <dbReference type="ChEBI" id="CHEBI:57783"/>
        <dbReference type="ChEBI" id="CHEBI:58349"/>
        <dbReference type="ChEBI" id="CHEBI:537519"/>
        <dbReference type="EC" id="1.1.1.3"/>
    </reaction>
    <physiologicalReaction direction="right-to-left" evidence="11">
        <dbReference type="Rhea" id="RHEA:15763"/>
    </physiologicalReaction>
</comment>
<dbReference type="EC" id="1.1.1.3" evidence="4 12"/>
<evidence type="ECO:0000256" key="10">
    <source>
        <dbReference type="ARBA" id="ARBA00023167"/>
    </source>
</evidence>
<dbReference type="RefSeq" id="WP_089964373.1">
    <property type="nucleotide sequence ID" value="NZ_FOCQ01000001.1"/>
</dbReference>
<keyword evidence="7 12" id="KW-0791">Threonine biosynthesis</keyword>
<dbReference type="Gene3D" id="3.40.50.720">
    <property type="entry name" value="NAD(P)-binding Rossmann-like Domain"/>
    <property type="match status" value="1"/>
</dbReference>
<keyword evidence="10 12" id="KW-0486">Methionine biosynthesis</keyword>
<evidence type="ECO:0000256" key="1">
    <source>
        <dbReference type="ARBA" id="ARBA00005056"/>
    </source>
</evidence>
<dbReference type="PANTHER" id="PTHR43331">
    <property type="entry name" value="HOMOSERINE DEHYDROGENASE"/>
    <property type="match status" value="1"/>
</dbReference>
<evidence type="ECO:0000256" key="12">
    <source>
        <dbReference type="RuleBase" id="RU000579"/>
    </source>
</evidence>
<dbReference type="PANTHER" id="PTHR43331:SF1">
    <property type="entry name" value="HOMOSERINE DEHYDROGENASE"/>
    <property type="match status" value="1"/>
</dbReference>
<evidence type="ECO:0000256" key="11">
    <source>
        <dbReference type="ARBA" id="ARBA00048841"/>
    </source>
</evidence>
<evidence type="ECO:0000256" key="9">
    <source>
        <dbReference type="ARBA" id="ARBA00023053"/>
    </source>
</evidence>
<comment type="pathway">
    <text evidence="1 12">Amino-acid biosynthesis; L-threonine biosynthesis; L-threonine from L-aspartate: step 3/5.</text>
</comment>
<keyword evidence="9" id="KW-0915">Sodium</keyword>